<dbReference type="Gene3D" id="3.40.50.10490">
    <property type="entry name" value="Glucose-6-phosphate isomerase like protein, domain 1"/>
    <property type="match status" value="1"/>
</dbReference>
<evidence type="ECO:0000313" key="3">
    <source>
        <dbReference type="EMBL" id="ANY68304.1"/>
    </source>
</evidence>
<dbReference type="GO" id="GO:0097367">
    <property type="term" value="F:carbohydrate derivative binding"/>
    <property type="evidence" value="ECO:0007669"/>
    <property type="project" value="InterPro"/>
</dbReference>
<dbReference type="Pfam" id="PF01380">
    <property type="entry name" value="SIS"/>
    <property type="match status" value="1"/>
</dbReference>
<reference evidence="3" key="1">
    <citation type="submission" date="2016-08" db="EMBL/GenBank/DDBJ databases">
        <title>Complete Genome Seqeunce of Paenibacillus sp. BIHB 4019 from tea rhizoplane.</title>
        <authorList>
            <person name="Thakur R."/>
            <person name="Swarnkar M.K."/>
            <person name="Gulati A."/>
        </authorList>
    </citation>
    <scope>NUCLEOTIDE SEQUENCE [LARGE SCALE GENOMIC DNA]</scope>
    <source>
        <strain evidence="3">BIHB4019</strain>
    </source>
</reference>
<name>A0A1B2DKQ6_9BACL</name>
<dbReference type="AlphaFoldDB" id="A0A1B2DKQ6"/>
<comment type="similarity">
    <text evidence="1">Belongs to the SIS family. PHI subfamily.</text>
</comment>
<dbReference type="GO" id="GO:0016853">
    <property type="term" value="F:isomerase activity"/>
    <property type="evidence" value="ECO:0007669"/>
    <property type="project" value="UniProtKB-KW"/>
</dbReference>
<feature type="domain" description="SIS" evidence="2">
    <location>
        <begin position="29"/>
        <end position="172"/>
    </location>
</feature>
<dbReference type="PANTHER" id="PTHR43443:SF1">
    <property type="entry name" value="3-HEXULOSE-6-PHOSPHATE ISOMERASE"/>
    <property type="match status" value="1"/>
</dbReference>
<dbReference type="NCBIfam" id="TIGR03127">
    <property type="entry name" value="RuMP_HxlB"/>
    <property type="match status" value="1"/>
</dbReference>
<dbReference type="RefSeq" id="WP_099519443.1">
    <property type="nucleotide sequence ID" value="NZ_CP016808.1"/>
</dbReference>
<evidence type="ECO:0000259" key="2">
    <source>
        <dbReference type="PROSITE" id="PS51464"/>
    </source>
</evidence>
<dbReference type="PROSITE" id="PS51464">
    <property type="entry name" value="SIS"/>
    <property type="match status" value="1"/>
</dbReference>
<proteinExistence type="inferred from homology"/>
<organism evidence="3">
    <name type="scientific">Paenibacillus sp. BIHB 4019</name>
    <dbReference type="NCBI Taxonomy" id="1870819"/>
    <lineage>
        <taxon>Bacteria</taxon>
        <taxon>Bacillati</taxon>
        <taxon>Bacillota</taxon>
        <taxon>Bacilli</taxon>
        <taxon>Bacillales</taxon>
        <taxon>Paenibacillaceae</taxon>
        <taxon>Paenibacillus</taxon>
    </lineage>
</organism>
<dbReference type="SUPFAM" id="SSF53697">
    <property type="entry name" value="SIS domain"/>
    <property type="match status" value="1"/>
</dbReference>
<dbReference type="InterPro" id="IPR001347">
    <property type="entry name" value="SIS_dom"/>
</dbReference>
<keyword evidence="3" id="KW-0413">Isomerase</keyword>
<dbReference type="InterPro" id="IPR046348">
    <property type="entry name" value="SIS_dom_sf"/>
</dbReference>
<evidence type="ECO:0000256" key="1">
    <source>
        <dbReference type="ARBA" id="ARBA00009235"/>
    </source>
</evidence>
<sequence length="185" mass="19422">MRMSQLAGEIVQELERLTQLIPDEAAGELADAIMRAPRVFVSGAGRSGLMGKAFAMRLVHMGFDAYVAGETVTRALGKDDVLVLGSGSGGTSSLIAMAQKAEALGGKLAVITTNPESALGRAAHIVVTLQAAAKEEQDGAKQTVQPMASLFEQGLLIFYDAVILSLMEKKGLSGNTMYSNHANLE</sequence>
<gene>
    <name evidence="3" type="ORF">BBD42_18850</name>
</gene>
<dbReference type="CDD" id="cd05005">
    <property type="entry name" value="SIS_PHI"/>
    <property type="match status" value="1"/>
</dbReference>
<dbReference type="GO" id="GO:1901135">
    <property type="term" value="P:carbohydrate derivative metabolic process"/>
    <property type="evidence" value="ECO:0007669"/>
    <property type="project" value="InterPro"/>
</dbReference>
<dbReference type="EMBL" id="CP016808">
    <property type="protein sequence ID" value="ANY68304.1"/>
    <property type="molecule type" value="Genomic_DNA"/>
</dbReference>
<dbReference type="InterPro" id="IPR017552">
    <property type="entry name" value="PHI/rmpB"/>
</dbReference>
<accession>A0A1B2DKQ6</accession>
<protein>
    <submittedName>
        <fullName evidence="3">6-phospho 3-hexuloisomerase</fullName>
    </submittedName>
</protein>
<dbReference type="PANTHER" id="PTHR43443">
    <property type="entry name" value="3-HEXULOSE-6-PHOSPHATE ISOMERASE"/>
    <property type="match status" value="1"/>
</dbReference>